<name>A0A921NSG8_9RHOB</name>
<dbReference type="SUPFAM" id="SSF56266">
    <property type="entry name" value="DmpA/ArgJ-like"/>
    <property type="match status" value="1"/>
</dbReference>
<reference evidence="2" key="1">
    <citation type="submission" date="2013-03" db="EMBL/GenBank/DDBJ databases">
        <title>Genome Sequence of the Profundibacterium mesophilum strain KAUST100406-0324T from Red Sea, a novel genus in the family Rhodobacteraceae.</title>
        <authorList>
            <person name="Essack M."/>
            <person name="Alam I."/>
            <person name="Lafi F."/>
            <person name="Alawi W."/>
            <person name="Kamanu F."/>
            <person name="Al-Suwailem A."/>
            <person name="Lee O.O."/>
            <person name="Xu Y."/>
            <person name="Bajic V."/>
            <person name="Qian P.-Y."/>
            <person name="Archer J."/>
        </authorList>
    </citation>
    <scope>NUCLEOTIDE SEQUENCE</scope>
    <source>
        <strain evidence="2">KAUST100406-0324</strain>
    </source>
</reference>
<evidence type="ECO:0000313" key="2">
    <source>
        <dbReference type="EMBL" id="KAF0674553.1"/>
    </source>
</evidence>
<protein>
    <submittedName>
        <fullName evidence="2">L-aminopeptidaseD-esterase Amino acid transport and metabolism Secondary metabolites biosynthesis</fullName>
    </submittedName>
</protein>
<dbReference type="RefSeq" id="WP_159966646.1">
    <property type="nucleotide sequence ID" value="NZ_APKE01000037.1"/>
</dbReference>
<dbReference type="EMBL" id="APKE01000037">
    <property type="protein sequence ID" value="KAF0674553.1"/>
    <property type="molecule type" value="Genomic_DNA"/>
</dbReference>
<dbReference type="Gene3D" id="3.60.70.12">
    <property type="entry name" value="L-amino peptidase D-ALA esterase/amidase"/>
    <property type="match status" value="1"/>
</dbReference>
<comment type="similarity">
    <text evidence="1">Belongs to the peptidase S58 family.</text>
</comment>
<accession>A0A921NSG8</accession>
<dbReference type="GO" id="GO:0004177">
    <property type="term" value="F:aminopeptidase activity"/>
    <property type="evidence" value="ECO:0007669"/>
    <property type="project" value="TreeGrafter"/>
</dbReference>
<organism evidence="2 3">
    <name type="scientific">Profundibacterium mesophilum KAUST100406-0324</name>
    <dbReference type="NCBI Taxonomy" id="1037889"/>
    <lineage>
        <taxon>Bacteria</taxon>
        <taxon>Pseudomonadati</taxon>
        <taxon>Pseudomonadota</taxon>
        <taxon>Alphaproteobacteria</taxon>
        <taxon>Rhodobacterales</taxon>
        <taxon>Roseobacteraceae</taxon>
        <taxon>Profundibacterium</taxon>
    </lineage>
</organism>
<evidence type="ECO:0000313" key="3">
    <source>
        <dbReference type="Proteomes" id="UP000698242"/>
    </source>
</evidence>
<evidence type="ECO:0000256" key="1">
    <source>
        <dbReference type="ARBA" id="ARBA00007068"/>
    </source>
</evidence>
<dbReference type="PANTHER" id="PTHR36512:SF3">
    <property type="entry name" value="BLR5678 PROTEIN"/>
    <property type="match status" value="1"/>
</dbReference>
<dbReference type="CDD" id="cd02252">
    <property type="entry name" value="nylC_like"/>
    <property type="match status" value="1"/>
</dbReference>
<sequence length="342" mass="33796">MNAPSPGPALRPGPRNDMTDIAGLRVGQAQDDRLKTGVTVLTADAPFTAAVHVMGGAPGTRETDLLTPGGLVRRVDALVLSGGSAFGLAAATGAASALAERGRGFLAGGYRVPIVPAAVLFDLGAGGASCGGETPHTALGRTALDAALDAPRTSAPIALGSHGAGTGARTARLKGGIGSASCTLPGGGTVAALVAVNPVGCACAPGSGRFWAAPFEQGDEFGGRGVEDRAAPVLPATKLMPGAQTTLAIVATDLALDQAETQRMAMAAQDGMARALLPSHTPFDGDLVFGVSTAGAGIPDAAGRLWLGHGAGVALARAIARAVYAARPAPGDDRPCWCDLYG</sequence>
<dbReference type="InterPro" id="IPR016117">
    <property type="entry name" value="ArgJ-like_dom_sf"/>
</dbReference>
<dbReference type="AlphaFoldDB" id="A0A921NSG8"/>
<dbReference type="OrthoDB" id="9808347at2"/>
<dbReference type="InterPro" id="IPR005321">
    <property type="entry name" value="Peptidase_S58_DmpA"/>
</dbReference>
<comment type="caution">
    <text evidence="2">The sequence shown here is derived from an EMBL/GenBank/DDBJ whole genome shotgun (WGS) entry which is preliminary data.</text>
</comment>
<gene>
    <name evidence="2" type="ORF">PMES_03138</name>
</gene>
<proteinExistence type="inferred from homology"/>
<dbReference type="PANTHER" id="PTHR36512">
    <property type="entry name" value="D-AMINOPEPTIDASE"/>
    <property type="match status" value="1"/>
</dbReference>
<dbReference type="Proteomes" id="UP000698242">
    <property type="component" value="Unassembled WGS sequence"/>
</dbReference>
<dbReference type="Pfam" id="PF03576">
    <property type="entry name" value="Peptidase_S58"/>
    <property type="match status" value="1"/>
</dbReference>
<keyword evidence="3" id="KW-1185">Reference proteome</keyword>